<comment type="subunit">
    <text evidence="5 13 14">Homodimer.</text>
</comment>
<evidence type="ECO:0000256" key="6">
    <source>
        <dbReference type="ARBA" id="ARBA00022430"/>
    </source>
</evidence>
<feature type="binding site" evidence="13">
    <location>
        <position position="224"/>
    </location>
    <ligand>
        <name>substrate</name>
    </ligand>
</feature>
<evidence type="ECO:0000256" key="13">
    <source>
        <dbReference type="HAMAP-Rule" id="MF_01033"/>
    </source>
</evidence>
<keyword evidence="6 13" id="KW-0432">Leucine biosynthesis</keyword>
<dbReference type="InterPro" id="IPR024084">
    <property type="entry name" value="IsoPropMal-DH-like_dom"/>
</dbReference>
<feature type="binding site" evidence="13">
    <location>
        <position position="248"/>
    </location>
    <ligand>
        <name>Mg(2+)</name>
        <dbReference type="ChEBI" id="CHEBI:18420"/>
    </ligand>
</feature>
<dbReference type="PANTHER" id="PTHR42979">
    <property type="entry name" value="3-ISOPROPYLMALATE DEHYDROGENASE"/>
    <property type="match status" value="1"/>
</dbReference>
<comment type="function">
    <text evidence="13 14">Catalyzes the oxidation of 3-carboxy-2-hydroxy-4-methylpentanoate (3-isopropylmalate) to 3-carboxy-4-methyl-2-oxopentanoate. The product decarboxylates to 4-methyl-2 oxopentanoate.</text>
</comment>
<evidence type="ECO:0000256" key="8">
    <source>
        <dbReference type="ARBA" id="ARBA00022723"/>
    </source>
</evidence>
<feature type="binding site" evidence="13">
    <location>
        <begin position="287"/>
        <end position="299"/>
    </location>
    <ligand>
        <name>NAD(+)</name>
        <dbReference type="ChEBI" id="CHEBI:57540"/>
    </ligand>
</feature>
<dbReference type="HAMAP" id="MF_01033">
    <property type="entry name" value="LeuB_type1"/>
    <property type="match status" value="1"/>
</dbReference>
<feature type="site" description="Important for catalysis" evidence="13">
    <location>
        <position position="192"/>
    </location>
</feature>
<dbReference type="SMART" id="SM01329">
    <property type="entry name" value="Iso_dh"/>
    <property type="match status" value="1"/>
</dbReference>
<dbReference type="SUPFAM" id="SSF53659">
    <property type="entry name" value="Isocitrate/Isopropylmalate dehydrogenase-like"/>
    <property type="match status" value="1"/>
</dbReference>
<feature type="binding site" evidence="13">
    <location>
        <begin position="77"/>
        <end position="90"/>
    </location>
    <ligand>
        <name>NAD(+)</name>
        <dbReference type="ChEBI" id="CHEBI:57540"/>
    </ligand>
</feature>
<feature type="binding site" evidence="13">
    <location>
        <position position="224"/>
    </location>
    <ligand>
        <name>Mg(2+)</name>
        <dbReference type="ChEBI" id="CHEBI:18420"/>
    </ligand>
</feature>
<keyword evidence="13" id="KW-0963">Cytoplasm</keyword>
<evidence type="ECO:0000259" key="15">
    <source>
        <dbReference type="SMART" id="SM01329"/>
    </source>
</evidence>
<organism evidence="16 17">
    <name type="scientific">Ruegeria sediminis</name>
    <dbReference type="NCBI Taxonomy" id="2583820"/>
    <lineage>
        <taxon>Bacteria</taxon>
        <taxon>Pseudomonadati</taxon>
        <taxon>Pseudomonadota</taxon>
        <taxon>Alphaproteobacteria</taxon>
        <taxon>Rhodobacterales</taxon>
        <taxon>Roseobacteraceae</taxon>
        <taxon>Ruegeria</taxon>
    </lineage>
</organism>
<dbReference type="InterPro" id="IPR019818">
    <property type="entry name" value="IsoCit/isopropylmalate_DH_CS"/>
</dbReference>
<evidence type="ECO:0000256" key="1">
    <source>
        <dbReference type="ARBA" id="ARBA00000624"/>
    </source>
</evidence>
<comment type="cofactor">
    <cofactor evidence="13 14">
        <name>Mg(2+)</name>
        <dbReference type="ChEBI" id="CHEBI:18420"/>
    </cofactor>
    <cofactor evidence="13 14">
        <name>Mn(2+)</name>
        <dbReference type="ChEBI" id="CHEBI:29035"/>
    </cofactor>
    <text evidence="13 14">Binds 1 Mg(2+) or Mn(2+) ion per subunit.</text>
</comment>
<dbReference type="Pfam" id="PF00180">
    <property type="entry name" value="Iso_dh"/>
    <property type="match status" value="1"/>
</dbReference>
<reference evidence="16 17" key="1">
    <citation type="submission" date="2019-05" db="EMBL/GenBank/DDBJ databases">
        <title>Ruegeria sp. nov., isolated from tidal flat.</title>
        <authorList>
            <person name="Kim W."/>
        </authorList>
    </citation>
    <scope>NUCLEOTIDE SEQUENCE [LARGE SCALE GENOMIC DNA]</scope>
    <source>
        <strain evidence="16 17">CAU 1488</strain>
    </source>
</reference>
<feature type="binding site" evidence="13">
    <location>
        <position position="252"/>
    </location>
    <ligand>
        <name>Mg(2+)</name>
        <dbReference type="ChEBI" id="CHEBI:18420"/>
    </ligand>
</feature>
<dbReference type="InterPro" id="IPR004429">
    <property type="entry name" value="Isopropylmalate_DH"/>
</dbReference>
<keyword evidence="12 13" id="KW-0100">Branched-chain amino acid biosynthesis</keyword>
<evidence type="ECO:0000256" key="3">
    <source>
        <dbReference type="ARBA" id="ARBA00004762"/>
    </source>
</evidence>
<evidence type="ECO:0000256" key="10">
    <source>
        <dbReference type="ARBA" id="ARBA00023002"/>
    </source>
</evidence>
<feature type="site" description="Important for catalysis" evidence="13">
    <location>
        <position position="142"/>
    </location>
</feature>
<feature type="binding site" evidence="13">
    <location>
        <position position="97"/>
    </location>
    <ligand>
        <name>substrate</name>
    </ligand>
</feature>
<keyword evidence="9 13" id="KW-0460">Magnesium</keyword>
<comment type="caution">
    <text evidence="16">The sequence shown here is derived from an EMBL/GenBank/DDBJ whole genome shotgun (WGS) entry which is preliminary data.</text>
</comment>
<evidence type="ECO:0000256" key="2">
    <source>
        <dbReference type="ARBA" id="ARBA00001936"/>
    </source>
</evidence>
<keyword evidence="13" id="KW-0464">Manganese</keyword>
<feature type="binding site" evidence="13">
    <location>
        <position position="107"/>
    </location>
    <ligand>
        <name>substrate</name>
    </ligand>
</feature>
<name>A0ABY2WWK2_9RHOB</name>
<comment type="similarity">
    <text evidence="4 13">Belongs to the isocitrate and isopropylmalate dehydrogenases family. LeuB type 1 subfamily.</text>
</comment>
<comment type="catalytic activity">
    <reaction evidence="1 13 14">
        <text>(2R,3S)-3-isopropylmalate + NAD(+) = 4-methyl-2-oxopentanoate + CO2 + NADH</text>
        <dbReference type="Rhea" id="RHEA:32271"/>
        <dbReference type="ChEBI" id="CHEBI:16526"/>
        <dbReference type="ChEBI" id="CHEBI:17865"/>
        <dbReference type="ChEBI" id="CHEBI:35121"/>
        <dbReference type="ChEBI" id="CHEBI:57540"/>
        <dbReference type="ChEBI" id="CHEBI:57945"/>
        <dbReference type="EC" id="1.1.1.85"/>
    </reaction>
</comment>
<dbReference type="PANTHER" id="PTHR42979:SF1">
    <property type="entry name" value="3-ISOPROPYLMALATE DEHYDROGENASE"/>
    <property type="match status" value="1"/>
</dbReference>
<dbReference type="NCBIfam" id="TIGR00169">
    <property type="entry name" value="leuB"/>
    <property type="match status" value="1"/>
</dbReference>
<evidence type="ECO:0000256" key="5">
    <source>
        <dbReference type="ARBA" id="ARBA00011738"/>
    </source>
</evidence>
<evidence type="ECO:0000313" key="16">
    <source>
        <dbReference type="EMBL" id="TMV07137.1"/>
    </source>
</evidence>
<feature type="binding site" evidence="13">
    <location>
        <position position="135"/>
    </location>
    <ligand>
        <name>substrate</name>
    </ligand>
</feature>
<dbReference type="Proteomes" id="UP001193035">
    <property type="component" value="Unassembled WGS sequence"/>
</dbReference>
<dbReference type="PROSITE" id="PS00470">
    <property type="entry name" value="IDH_IMDH"/>
    <property type="match status" value="1"/>
</dbReference>
<keyword evidence="8 13" id="KW-0479">Metal-binding</keyword>
<keyword evidence="7 13" id="KW-0028">Amino-acid biosynthesis</keyword>
<dbReference type="RefSeq" id="WP_138843112.1">
    <property type="nucleotide sequence ID" value="NZ_VCPD01000004.1"/>
</dbReference>
<keyword evidence="10 13" id="KW-0560">Oxidoreductase</keyword>
<comment type="pathway">
    <text evidence="3 13 14">Amino-acid biosynthesis; L-leucine biosynthesis; L-leucine from 3-methyl-2-oxobutanoate: step 3/4.</text>
</comment>
<protein>
    <recommendedName>
        <fullName evidence="13">3-isopropylmalate dehydrogenase</fullName>
        <ecNumber evidence="13">1.1.1.85</ecNumber>
    </recommendedName>
    <alternativeName>
        <fullName evidence="13">3-IPM-DH</fullName>
    </alternativeName>
    <alternativeName>
        <fullName evidence="13">Beta-IPM dehydrogenase</fullName>
        <shortName evidence="13">IMDH</shortName>
    </alternativeName>
</protein>
<keyword evidence="11 13" id="KW-0520">NAD</keyword>
<dbReference type="GO" id="GO:0003862">
    <property type="term" value="F:3-isopropylmalate dehydrogenase activity"/>
    <property type="evidence" value="ECO:0007669"/>
    <property type="project" value="UniProtKB-EC"/>
</dbReference>
<evidence type="ECO:0000256" key="12">
    <source>
        <dbReference type="ARBA" id="ARBA00023304"/>
    </source>
</evidence>
<dbReference type="EC" id="1.1.1.85" evidence="13"/>
<proteinExistence type="inferred from homology"/>
<dbReference type="EMBL" id="VCPD01000004">
    <property type="protein sequence ID" value="TMV07137.1"/>
    <property type="molecule type" value="Genomic_DNA"/>
</dbReference>
<feature type="domain" description="Isopropylmalate dehydrogenase-like" evidence="15">
    <location>
        <begin position="5"/>
        <end position="359"/>
    </location>
</feature>
<keyword evidence="17" id="KW-1185">Reference proteome</keyword>
<evidence type="ECO:0000313" key="17">
    <source>
        <dbReference type="Proteomes" id="UP001193035"/>
    </source>
</evidence>
<evidence type="ECO:0000256" key="9">
    <source>
        <dbReference type="ARBA" id="ARBA00022842"/>
    </source>
</evidence>
<evidence type="ECO:0000256" key="7">
    <source>
        <dbReference type="ARBA" id="ARBA00022605"/>
    </source>
</evidence>
<comment type="cofactor">
    <cofactor evidence="2">
        <name>Mn(2+)</name>
        <dbReference type="ChEBI" id="CHEBI:29035"/>
    </cofactor>
</comment>
<evidence type="ECO:0000256" key="4">
    <source>
        <dbReference type="ARBA" id="ARBA00008319"/>
    </source>
</evidence>
<evidence type="ECO:0000256" key="11">
    <source>
        <dbReference type="ARBA" id="ARBA00023027"/>
    </source>
</evidence>
<dbReference type="Gene3D" id="3.40.718.10">
    <property type="entry name" value="Isopropylmalate Dehydrogenase"/>
    <property type="match status" value="1"/>
</dbReference>
<sequence>MSNPSLLILPGDGIGPEVMAEVRKIIDWFGAKRGLAFDVSEDLVGGSAYDVHGVPLADETMAKAQEADAVLLGAVGGPKYDDLDFSVKPERGLLRLRKEMDLFSNLRPAQCFDALADFSSLKRDIVAGLDIMIVRELTSGVYFGEPRGIFEEGNERVGINTQRYTESEIERVARSAFELAMRRNKKLCSMEKANVMESGILWREVVTRVGKDYPEVQLSHMYADNGAMQLVRAPKQFDVILTDNLFGDLLSDCAAMLTGSLGMLPSASLGAPMANGRPKALYEPVHGSAPDIAGQGKANPIACILSFAMALRYSFDQGAEADRLEAAIEQVLADGVRTGDLLAEEGVAPVSTAQMGDAIVAALDASL</sequence>
<comment type="subcellular location">
    <subcellularLocation>
        <location evidence="13">Cytoplasm</location>
    </subcellularLocation>
</comment>
<gene>
    <name evidence="13 16" type="primary">leuB</name>
    <name evidence="16" type="ORF">FGK63_13585</name>
</gene>
<accession>A0ABY2WWK2</accession>
<evidence type="ECO:0000256" key="14">
    <source>
        <dbReference type="RuleBase" id="RU004445"/>
    </source>
</evidence>